<dbReference type="Pfam" id="PF00400">
    <property type="entry name" value="WD40"/>
    <property type="match status" value="1"/>
</dbReference>
<dbReference type="GO" id="GO:0045504">
    <property type="term" value="F:dynein heavy chain binding"/>
    <property type="evidence" value="ECO:0007669"/>
    <property type="project" value="TreeGrafter"/>
</dbReference>
<dbReference type="Gene3D" id="2.130.10.10">
    <property type="entry name" value="YVTN repeat-like/Quinoprotein amine dehydrogenase"/>
    <property type="match status" value="2"/>
</dbReference>
<evidence type="ECO:0000256" key="3">
    <source>
        <dbReference type="ARBA" id="ARBA00022574"/>
    </source>
</evidence>
<reference evidence="8" key="1">
    <citation type="submission" date="2016-11" db="UniProtKB">
        <authorList>
            <consortium name="WormBaseParasite"/>
        </authorList>
    </citation>
    <scope>IDENTIFICATION</scope>
</reference>
<keyword evidence="7" id="KW-1185">Reference proteome</keyword>
<evidence type="ECO:0000256" key="4">
    <source>
        <dbReference type="ARBA" id="ARBA00022737"/>
    </source>
</evidence>
<dbReference type="WBParaSite" id="snap_masked-unitig_17780-processed-gene-0.0-mRNA-1">
    <property type="protein sequence ID" value="snap_masked-unitig_17780-processed-gene-0.0-mRNA-1"/>
    <property type="gene ID" value="snap_masked-unitig_17780-processed-gene-0.0"/>
</dbReference>
<feature type="repeat" description="WD" evidence="5">
    <location>
        <begin position="347"/>
        <end position="384"/>
    </location>
</feature>
<keyword evidence="2" id="KW-0963">Cytoplasm</keyword>
<dbReference type="InterPro" id="IPR050687">
    <property type="entry name" value="Dynein_IC"/>
</dbReference>
<sequence>SESELSVGDFPDVATAALAQLRSVNGLAAAATAVATSDGDVATATPPTPAPTPTTSTVALSDQQRHCRELSESERQQILLSDNFQAFFARASRVVERALAETEAEYFETDGEADAGSDAYDEGAVAGGSSVRVVRGRCVTALDWSPHYQELCLAAYAESQQSHPGGDSDGVVCVWNARYRCDSPEFALHCQSPVTSACFATYQRCLIVGAPTPGSWCSGTPGLIASLNLRTYEPPLCPTHACPAQHPWRQGHTEPCVFTRVLGTERANFLATLSSDARLCTWSLESLTQPVETCDLMLSAAGHSIRSLAATCLDMLDGNRFVAGTEDAMLCVGCRHGVRAGVMTSLAASHQAPVTSVAANPSPDLSHVVLSSSMDWTARVWSLREPAEQPLALEAAADYVMDARWSPAHPGLLCTADAAGRLDLWSLGSDPEQPLARCQPMGASGAGLNRCCFNRTGCVLTAGDHLGRVALLELSEALASPRPDEAQLVLRALHEARQARA</sequence>
<keyword evidence="3 5" id="KW-0853">WD repeat</keyword>
<dbReference type="InterPro" id="IPR001680">
    <property type="entry name" value="WD40_rpt"/>
</dbReference>
<evidence type="ECO:0000256" key="5">
    <source>
        <dbReference type="PROSITE-ProRule" id="PRU00221"/>
    </source>
</evidence>
<dbReference type="GO" id="GO:0010970">
    <property type="term" value="P:transport along microtubule"/>
    <property type="evidence" value="ECO:0007669"/>
    <property type="project" value="TreeGrafter"/>
</dbReference>
<evidence type="ECO:0000313" key="8">
    <source>
        <dbReference type="WBParaSite" id="snap_masked-unitig_17780-processed-gene-0.0-mRNA-1"/>
    </source>
</evidence>
<evidence type="ECO:0000313" key="7">
    <source>
        <dbReference type="Proteomes" id="UP000095280"/>
    </source>
</evidence>
<evidence type="ECO:0000256" key="6">
    <source>
        <dbReference type="SAM" id="MobiDB-lite"/>
    </source>
</evidence>
<dbReference type="GO" id="GO:0045503">
    <property type="term" value="F:dynein light chain binding"/>
    <property type="evidence" value="ECO:0007669"/>
    <property type="project" value="TreeGrafter"/>
</dbReference>
<dbReference type="InterPro" id="IPR036322">
    <property type="entry name" value="WD40_repeat_dom_sf"/>
</dbReference>
<feature type="region of interest" description="Disordered" evidence="6">
    <location>
        <begin position="36"/>
        <end position="57"/>
    </location>
</feature>
<evidence type="ECO:0000256" key="1">
    <source>
        <dbReference type="ARBA" id="ARBA00004496"/>
    </source>
</evidence>
<dbReference type="PANTHER" id="PTHR12442">
    <property type="entry name" value="DYNEIN INTERMEDIATE CHAIN"/>
    <property type="match status" value="1"/>
</dbReference>
<dbReference type="Proteomes" id="UP000095280">
    <property type="component" value="Unplaced"/>
</dbReference>
<dbReference type="GO" id="GO:0005737">
    <property type="term" value="C:cytoplasm"/>
    <property type="evidence" value="ECO:0007669"/>
    <property type="project" value="UniProtKB-SubCell"/>
</dbReference>
<dbReference type="InterPro" id="IPR015943">
    <property type="entry name" value="WD40/YVTN_repeat-like_dom_sf"/>
</dbReference>
<dbReference type="PROSITE" id="PS50294">
    <property type="entry name" value="WD_REPEATS_REGION"/>
    <property type="match status" value="1"/>
</dbReference>
<dbReference type="PANTHER" id="PTHR12442:SF22">
    <property type="entry name" value="CYTOPLASMIC DYNEIN 1 INTERMEDIATE CHAIN-RELATED"/>
    <property type="match status" value="1"/>
</dbReference>
<dbReference type="PROSITE" id="PS50082">
    <property type="entry name" value="WD_REPEATS_2"/>
    <property type="match status" value="1"/>
</dbReference>
<keyword evidence="4" id="KW-0677">Repeat</keyword>
<dbReference type="SMART" id="SM00320">
    <property type="entry name" value="WD40"/>
    <property type="match status" value="4"/>
</dbReference>
<feature type="compositionally biased region" description="Low complexity" evidence="6">
    <location>
        <begin position="36"/>
        <end position="45"/>
    </location>
</feature>
<comment type="subcellular location">
    <subcellularLocation>
        <location evidence="1">Cytoplasm</location>
    </subcellularLocation>
</comment>
<dbReference type="AlphaFoldDB" id="A0A1I8JLD5"/>
<proteinExistence type="predicted"/>
<evidence type="ECO:0000256" key="2">
    <source>
        <dbReference type="ARBA" id="ARBA00022490"/>
    </source>
</evidence>
<dbReference type="GO" id="GO:0005868">
    <property type="term" value="C:cytoplasmic dynein complex"/>
    <property type="evidence" value="ECO:0007669"/>
    <property type="project" value="TreeGrafter"/>
</dbReference>
<protein>
    <submittedName>
        <fullName evidence="8">WD_REPEATS_REGION domain-containing protein</fullName>
    </submittedName>
</protein>
<accession>A0A1I8JLD5</accession>
<organism evidence="7 8">
    <name type="scientific">Macrostomum lignano</name>
    <dbReference type="NCBI Taxonomy" id="282301"/>
    <lineage>
        <taxon>Eukaryota</taxon>
        <taxon>Metazoa</taxon>
        <taxon>Spiralia</taxon>
        <taxon>Lophotrochozoa</taxon>
        <taxon>Platyhelminthes</taxon>
        <taxon>Rhabditophora</taxon>
        <taxon>Macrostomorpha</taxon>
        <taxon>Macrostomida</taxon>
        <taxon>Macrostomidae</taxon>
        <taxon>Macrostomum</taxon>
    </lineage>
</organism>
<name>A0A1I8JLD5_9PLAT</name>
<dbReference type="SUPFAM" id="SSF50978">
    <property type="entry name" value="WD40 repeat-like"/>
    <property type="match status" value="1"/>
</dbReference>